<organism evidence="6 7">
    <name type="scientific">Sphingomonas quercus</name>
    <dbReference type="NCBI Taxonomy" id="2842451"/>
    <lineage>
        <taxon>Bacteria</taxon>
        <taxon>Pseudomonadati</taxon>
        <taxon>Pseudomonadota</taxon>
        <taxon>Alphaproteobacteria</taxon>
        <taxon>Sphingomonadales</taxon>
        <taxon>Sphingomonadaceae</taxon>
        <taxon>Sphingomonas</taxon>
    </lineage>
</organism>
<dbReference type="Proteomes" id="UP000776276">
    <property type="component" value="Unassembled WGS sequence"/>
</dbReference>
<gene>
    <name evidence="6" type="ORF">KOF26_08255</name>
</gene>
<keyword evidence="7" id="KW-1185">Reference proteome</keyword>
<dbReference type="PANTHER" id="PTHR30055">
    <property type="entry name" value="HTH-TYPE TRANSCRIPTIONAL REGULATOR RUTR"/>
    <property type="match status" value="1"/>
</dbReference>
<dbReference type="InterPro" id="IPR001647">
    <property type="entry name" value="HTH_TetR"/>
</dbReference>
<dbReference type="RefSeq" id="WP_216322965.1">
    <property type="nucleotide sequence ID" value="NZ_JAHKRT010000003.1"/>
</dbReference>
<evidence type="ECO:0000259" key="5">
    <source>
        <dbReference type="PROSITE" id="PS50977"/>
    </source>
</evidence>
<sequence length="215" mass="22708">MSRDKTRSHAHASPRGEPVRQRVLDAAERLLRQGKAGFSMRDLAAEAGVSFATPFNQFGSKAAIMLALSGRRIDLMIRRLAEAPPPVRATDRVMLAIDTAVAVMLAEPEVNRAVMGWIGAASATPGHVLTHSTALWASALAAGDDAVLEEQIGKQGGLAEQLAFAFRGVLSFWAARELEDEELAPRARAIAASLLLGCPGAQPVPGPGSREPDNG</sequence>
<dbReference type="InterPro" id="IPR050109">
    <property type="entry name" value="HTH-type_TetR-like_transc_reg"/>
</dbReference>
<keyword evidence="3" id="KW-0804">Transcription</keyword>
<evidence type="ECO:0000256" key="1">
    <source>
        <dbReference type="ARBA" id="ARBA00023015"/>
    </source>
</evidence>
<evidence type="ECO:0000256" key="4">
    <source>
        <dbReference type="PROSITE-ProRule" id="PRU00335"/>
    </source>
</evidence>
<name>A0ABS6BHR7_9SPHN</name>
<evidence type="ECO:0000256" key="3">
    <source>
        <dbReference type="ARBA" id="ARBA00023163"/>
    </source>
</evidence>
<keyword evidence="2 4" id="KW-0238">DNA-binding</keyword>
<reference evidence="6 7" key="1">
    <citation type="submission" date="2021-06" db="EMBL/GenBank/DDBJ databases">
        <title>Sphingomonas sp. XMGL2, whole genome shotgun sequencing project.</title>
        <authorList>
            <person name="Zhao G."/>
            <person name="Shen L."/>
        </authorList>
    </citation>
    <scope>NUCLEOTIDE SEQUENCE [LARGE SCALE GENOMIC DNA]</scope>
    <source>
        <strain evidence="6 7">XMGL2</strain>
    </source>
</reference>
<dbReference type="EMBL" id="JAHKRT010000003">
    <property type="protein sequence ID" value="MBU3077853.1"/>
    <property type="molecule type" value="Genomic_DNA"/>
</dbReference>
<dbReference type="PROSITE" id="PS50977">
    <property type="entry name" value="HTH_TETR_2"/>
    <property type="match status" value="1"/>
</dbReference>
<dbReference type="Pfam" id="PF00440">
    <property type="entry name" value="TetR_N"/>
    <property type="match status" value="1"/>
</dbReference>
<keyword evidence="1" id="KW-0805">Transcription regulation</keyword>
<feature type="domain" description="HTH tetR-type" evidence="5">
    <location>
        <begin position="17"/>
        <end position="76"/>
    </location>
</feature>
<evidence type="ECO:0000256" key="2">
    <source>
        <dbReference type="ARBA" id="ARBA00023125"/>
    </source>
</evidence>
<feature type="DNA-binding region" description="H-T-H motif" evidence="4">
    <location>
        <begin position="39"/>
        <end position="58"/>
    </location>
</feature>
<evidence type="ECO:0000313" key="6">
    <source>
        <dbReference type="EMBL" id="MBU3077853.1"/>
    </source>
</evidence>
<evidence type="ECO:0000313" key="7">
    <source>
        <dbReference type="Proteomes" id="UP000776276"/>
    </source>
</evidence>
<comment type="caution">
    <text evidence="6">The sequence shown here is derived from an EMBL/GenBank/DDBJ whole genome shotgun (WGS) entry which is preliminary data.</text>
</comment>
<protein>
    <submittedName>
        <fullName evidence="6">TetR/AcrR family transcriptional regulator</fullName>
    </submittedName>
</protein>
<proteinExistence type="predicted"/>
<dbReference type="PANTHER" id="PTHR30055:SF234">
    <property type="entry name" value="HTH-TYPE TRANSCRIPTIONAL REGULATOR BETI"/>
    <property type="match status" value="1"/>
</dbReference>
<accession>A0ABS6BHR7</accession>